<evidence type="ECO:0000256" key="4">
    <source>
        <dbReference type="ARBA" id="ARBA00022737"/>
    </source>
</evidence>
<dbReference type="AlphaFoldDB" id="A0A3B4GA69"/>
<dbReference type="PANTHER" id="PTHR47633:SF4">
    <property type="entry name" value="MYOPALLADIN ISOFORM X1"/>
    <property type="match status" value="1"/>
</dbReference>
<dbReference type="SUPFAM" id="SSF48726">
    <property type="entry name" value="Immunoglobulin"/>
    <property type="match status" value="2"/>
</dbReference>
<feature type="domain" description="Ig-like" evidence="6">
    <location>
        <begin position="6"/>
        <end position="189"/>
    </location>
</feature>
<keyword evidence="5" id="KW-0393">Immunoglobulin domain</keyword>
<name>A0A3B4GA69_9CICH</name>
<organism evidence="7">
    <name type="scientific">Pundamilia nyererei</name>
    <dbReference type="NCBI Taxonomy" id="303518"/>
    <lineage>
        <taxon>Eukaryota</taxon>
        <taxon>Metazoa</taxon>
        <taxon>Chordata</taxon>
        <taxon>Craniata</taxon>
        <taxon>Vertebrata</taxon>
        <taxon>Euteleostomi</taxon>
        <taxon>Actinopterygii</taxon>
        <taxon>Neopterygii</taxon>
        <taxon>Teleostei</taxon>
        <taxon>Neoteleostei</taxon>
        <taxon>Acanthomorphata</taxon>
        <taxon>Ovalentaria</taxon>
        <taxon>Cichlomorphae</taxon>
        <taxon>Cichliformes</taxon>
        <taxon>Cichlidae</taxon>
        <taxon>African cichlids</taxon>
        <taxon>Pseudocrenilabrinae</taxon>
        <taxon>Haplochromini</taxon>
        <taxon>Pundamilia</taxon>
    </lineage>
</organism>
<dbReference type="InterPro" id="IPR003598">
    <property type="entry name" value="Ig_sub2"/>
</dbReference>
<evidence type="ECO:0000256" key="1">
    <source>
        <dbReference type="ARBA" id="ARBA00004496"/>
    </source>
</evidence>
<dbReference type="InterPro" id="IPR013098">
    <property type="entry name" value="Ig_I-set"/>
</dbReference>
<dbReference type="GO" id="GO:0005737">
    <property type="term" value="C:cytoplasm"/>
    <property type="evidence" value="ECO:0007669"/>
    <property type="project" value="UniProtKB-SubCell"/>
</dbReference>
<evidence type="ECO:0000256" key="3">
    <source>
        <dbReference type="ARBA" id="ARBA00022490"/>
    </source>
</evidence>
<comment type="subcellular location">
    <subcellularLocation>
        <location evidence="1">Cytoplasm</location>
    </subcellularLocation>
</comment>
<comment type="similarity">
    <text evidence="2">Belongs to the protein kinase superfamily. CAMK Ser/Thr protein kinase family.</text>
</comment>
<dbReference type="InterPro" id="IPR013783">
    <property type="entry name" value="Ig-like_fold"/>
</dbReference>
<dbReference type="FunFam" id="2.60.40.10:FF:000697">
    <property type="entry name" value="titin isoform X1"/>
    <property type="match status" value="1"/>
</dbReference>
<keyword evidence="4" id="KW-0677">Repeat</keyword>
<evidence type="ECO:0000313" key="7">
    <source>
        <dbReference type="Ensembl" id="ENSPNYP00000018959.1"/>
    </source>
</evidence>
<dbReference type="PANTHER" id="PTHR47633">
    <property type="entry name" value="IMMUNOGLOBULIN"/>
    <property type="match status" value="1"/>
</dbReference>
<dbReference type="InterPro" id="IPR036179">
    <property type="entry name" value="Ig-like_dom_sf"/>
</dbReference>
<evidence type="ECO:0000256" key="5">
    <source>
        <dbReference type="ARBA" id="ARBA00023319"/>
    </source>
</evidence>
<dbReference type="InterPro" id="IPR007110">
    <property type="entry name" value="Ig-like_dom"/>
</dbReference>
<dbReference type="SMART" id="SM00408">
    <property type="entry name" value="IGc2"/>
    <property type="match status" value="2"/>
</dbReference>
<dbReference type="Pfam" id="PF07679">
    <property type="entry name" value="I-set"/>
    <property type="match status" value="2"/>
</dbReference>
<dbReference type="InterPro" id="IPR003599">
    <property type="entry name" value="Ig_sub"/>
</dbReference>
<reference evidence="7" key="1">
    <citation type="submission" date="2023-09" db="UniProtKB">
        <authorList>
            <consortium name="Ensembl"/>
        </authorList>
    </citation>
    <scope>IDENTIFICATION</scope>
</reference>
<dbReference type="PROSITE" id="PS50835">
    <property type="entry name" value="IG_LIKE"/>
    <property type="match status" value="1"/>
</dbReference>
<dbReference type="STRING" id="303518.ENSPNYP00000018959"/>
<protein>
    <recommendedName>
        <fullName evidence="6">Ig-like domain-containing protein</fullName>
    </recommendedName>
</protein>
<dbReference type="SMART" id="SM00409">
    <property type="entry name" value="IG"/>
    <property type="match status" value="2"/>
</dbReference>
<evidence type="ECO:0000259" key="6">
    <source>
        <dbReference type="PROSITE" id="PS50835"/>
    </source>
</evidence>
<evidence type="ECO:0000256" key="2">
    <source>
        <dbReference type="ARBA" id="ARBA00006692"/>
    </source>
</evidence>
<dbReference type="GeneTree" id="ENSGT01110000267173"/>
<dbReference type="Gene3D" id="2.60.40.10">
    <property type="entry name" value="Immunoglobulins"/>
    <property type="match status" value="2"/>
</dbReference>
<dbReference type="FunFam" id="2.60.40.10:FF:000147">
    <property type="entry name" value="Myosin light chain kinase"/>
    <property type="match status" value="1"/>
</dbReference>
<keyword evidence="3" id="KW-0963">Cytoplasm</keyword>
<sequence length="292" mass="33826">EKQQKPQFKKKLTSIRMKVLEGNIARFRCRVTGYPAPKVNWYLNGQLIRKSKRYRLRYDGIYYLEIVDIKSYDSGEVRVVADNPLGTAEHTVKLEIQQREDFRSVLRRPQSVEAGKPARFSVQVSGVPQPQVFWYKNSQEIKQSEFFRISQFDDSCQLEISRVYPEDEGEYTCMATNNGGTVSCSATLTLDGEFITKNKGCFSYSETIEVSLTEAHSSAVGCQERRHMILKLICPLSLRQSPQSPQGTFTTSRRKEQLWKLRPCTPLFMNHSKKRHGKIILKEWLNQHPHLQ</sequence>
<dbReference type="Ensembl" id="ENSPNYT00000019436.1">
    <property type="protein sequence ID" value="ENSPNYP00000018959.1"/>
    <property type="gene ID" value="ENSPNYG00000014328.1"/>
</dbReference>
<accession>A0A3B4GA69</accession>
<proteinExistence type="inferred from homology"/>